<dbReference type="SUPFAM" id="SSF55729">
    <property type="entry name" value="Acyl-CoA N-acyltransferases (Nat)"/>
    <property type="match status" value="1"/>
</dbReference>
<comment type="caution">
    <text evidence="2">The sequence shown here is derived from an EMBL/GenBank/DDBJ whole genome shotgun (WGS) entry which is preliminary data.</text>
</comment>
<keyword evidence="3" id="KW-1185">Reference proteome</keyword>
<protein>
    <submittedName>
        <fullName evidence="2">Ribosomal-protein-alanine N-acetyltransferase</fullName>
    </submittedName>
</protein>
<dbReference type="AlphaFoldDB" id="A0A2P8HQ07"/>
<sequence length="179" mass="20746">MIETNFTPFPILTTDRLVLRQLETTDDKDIFSHRSDDSVNTYLEDFRHSSIEQTQAFIDRVQKEIAIGKTILWVITQKGRNKFIGTICLWNISKDEYKAETGYTLDPEFHRMGYMNEALVKVIDFGFNKMKLITIEAYVHENNDSSIQLLLRNKFKQGAAPKKAVGNNRIFFSLTSEIV</sequence>
<accession>A0A2P8HQ07</accession>
<dbReference type="Proteomes" id="UP000240971">
    <property type="component" value="Unassembled WGS sequence"/>
</dbReference>
<dbReference type="Gene3D" id="3.40.630.30">
    <property type="match status" value="1"/>
</dbReference>
<dbReference type="EMBL" id="PYAW01000002">
    <property type="protein sequence ID" value="PSL48287.1"/>
    <property type="molecule type" value="Genomic_DNA"/>
</dbReference>
<proteinExistence type="predicted"/>
<feature type="domain" description="N-acetyltransferase" evidence="1">
    <location>
        <begin position="17"/>
        <end position="177"/>
    </location>
</feature>
<dbReference type="PROSITE" id="PS51186">
    <property type="entry name" value="GNAT"/>
    <property type="match status" value="1"/>
</dbReference>
<evidence type="ECO:0000313" key="3">
    <source>
        <dbReference type="Proteomes" id="UP000240971"/>
    </source>
</evidence>
<keyword evidence="2" id="KW-0808">Transferase</keyword>
<dbReference type="InterPro" id="IPR016181">
    <property type="entry name" value="Acyl_CoA_acyltransferase"/>
</dbReference>
<dbReference type="OrthoDB" id="9811523at2"/>
<dbReference type="InterPro" id="IPR051531">
    <property type="entry name" value="N-acetyltransferase"/>
</dbReference>
<evidence type="ECO:0000259" key="1">
    <source>
        <dbReference type="PROSITE" id="PS51186"/>
    </source>
</evidence>
<dbReference type="GO" id="GO:0016747">
    <property type="term" value="F:acyltransferase activity, transferring groups other than amino-acyl groups"/>
    <property type="evidence" value="ECO:0007669"/>
    <property type="project" value="InterPro"/>
</dbReference>
<name>A0A2P8HQ07_CHINA</name>
<reference evidence="2 3" key="1">
    <citation type="submission" date="2018-03" db="EMBL/GenBank/DDBJ databases">
        <title>Genomic Encyclopedia of Archaeal and Bacterial Type Strains, Phase II (KMG-II): from individual species to whole genera.</title>
        <authorList>
            <person name="Goeker M."/>
        </authorList>
    </citation>
    <scope>NUCLEOTIDE SEQUENCE [LARGE SCALE GENOMIC DNA]</scope>
    <source>
        <strain evidence="2 3">DSM 24859</strain>
    </source>
</reference>
<dbReference type="Pfam" id="PF13302">
    <property type="entry name" value="Acetyltransf_3"/>
    <property type="match status" value="1"/>
</dbReference>
<dbReference type="PANTHER" id="PTHR43792">
    <property type="entry name" value="GNAT FAMILY, PUTATIVE (AFU_ORTHOLOGUE AFUA_3G00765)-RELATED-RELATED"/>
    <property type="match status" value="1"/>
</dbReference>
<dbReference type="InterPro" id="IPR000182">
    <property type="entry name" value="GNAT_dom"/>
</dbReference>
<evidence type="ECO:0000313" key="2">
    <source>
        <dbReference type="EMBL" id="PSL48287.1"/>
    </source>
</evidence>
<organism evidence="2 3">
    <name type="scientific">Chitinophaga niastensis</name>
    <dbReference type="NCBI Taxonomy" id="536980"/>
    <lineage>
        <taxon>Bacteria</taxon>
        <taxon>Pseudomonadati</taxon>
        <taxon>Bacteroidota</taxon>
        <taxon>Chitinophagia</taxon>
        <taxon>Chitinophagales</taxon>
        <taxon>Chitinophagaceae</taxon>
        <taxon>Chitinophaga</taxon>
    </lineage>
</organism>
<dbReference type="RefSeq" id="WP_106528678.1">
    <property type="nucleotide sequence ID" value="NZ_PYAW01000002.1"/>
</dbReference>
<gene>
    <name evidence="2" type="ORF">CLV51_1021154</name>
</gene>